<evidence type="ECO:0000256" key="1">
    <source>
        <dbReference type="SAM" id="Coils"/>
    </source>
</evidence>
<dbReference type="Gene3D" id="1.20.5.340">
    <property type="match status" value="1"/>
</dbReference>
<protein>
    <submittedName>
        <fullName evidence="2">Uncharacterized protein</fullName>
    </submittedName>
</protein>
<evidence type="ECO:0000313" key="2">
    <source>
        <dbReference type="EMBL" id="RKP23396.1"/>
    </source>
</evidence>
<reference evidence="3" key="1">
    <citation type="journal article" date="2018" name="Nat. Microbiol.">
        <title>Leveraging single-cell genomics to expand the fungal tree of life.</title>
        <authorList>
            <person name="Ahrendt S.R."/>
            <person name="Quandt C.A."/>
            <person name="Ciobanu D."/>
            <person name="Clum A."/>
            <person name="Salamov A."/>
            <person name="Andreopoulos B."/>
            <person name="Cheng J.F."/>
            <person name="Woyke T."/>
            <person name="Pelin A."/>
            <person name="Henrissat B."/>
            <person name="Reynolds N.K."/>
            <person name="Benny G.L."/>
            <person name="Smith M.E."/>
            <person name="James T.Y."/>
            <person name="Grigoriev I.V."/>
        </authorList>
    </citation>
    <scope>NUCLEOTIDE SEQUENCE [LARGE SCALE GENOMIC DNA]</scope>
    <source>
        <strain evidence="3">Benny S71-1</strain>
    </source>
</reference>
<gene>
    <name evidence="2" type="ORF">SYNPS1DRAFT_24546</name>
</gene>
<keyword evidence="1" id="KW-0175">Coiled coil</keyword>
<dbReference type="OrthoDB" id="5585416at2759"/>
<keyword evidence="3" id="KW-1185">Reference proteome</keyword>
<organism evidence="2 3">
    <name type="scientific">Syncephalis pseudoplumigaleata</name>
    <dbReference type="NCBI Taxonomy" id="1712513"/>
    <lineage>
        <taxon>Eukaryota</taxon>
        <taxon>Fungi</taxon>
        <taxon>Fungi incertae sedis</taxon>
        <taxon>Zoopagomycota</taxon>
        <taxon>Zoopagomycotina</taxon>
        <taxon>Zoopagomycetes</taxon>
        <taxon>Zoopagales</taxon>
        <taxon>Piptocephalidaceae</taxon>
        <taxon>Syncephalis</taxon>
    </lineage>
</organism>
<proteinExistence type="predicted"/>
<dbReference type="EMBL" id="KZ991008">
    <property type="protein sequence ID" value="RKP23396.1"/>
    <property type="molecule type" value="Genomic_DNA"/>
</dbReference>
<dbReference type="Proteomes" id="UP000278143">
    <property type="component" value="Unassembled WGS sequence"/>
</dbReference>
<sequence length="331" mass="37635">MVESEWTCKLHELEKIENIDDLRQLVLEKERDLHLAARLGLAVAKKNQRIEDRLRAYSHFELETQRKLEEATSMNATTQERWTQEQRERSEELQERFEMITRVNTEIRREIELFREEFQAFRKDVTQINGRVDELSSDLQETNRRLNSASKRIAGLEGDMATTGEVAQELQSQFETTVSSHRHHLSKTKQTIKEMLHSQSRVIKELERLRENVNILTDRQHFSEERVSGLIEEYTALLTNAQNTILALNEAHLEADMHSDHSSSVTQMSTSIVTRATRSLGRPFGQPSADEIALGPVDGSKAGVPSMLPHVIIGVPSISVGSSVGVAATSR</sequence>
<feature type="coiled-coil region" evidence="1">
    <location>
        <begin position="125"/>
        <end position="159"/>
    </location>
</feature>
<name>A0A4P9YTX7_9FUNG</name>
<dbReference type="AlphaFoldDB" id="A0A4P9YTX7"/>
<evidence type="ECO:0000313" key="3">
    <source>
        <dbReference type="Proteomes" id="UP000278143"/>
    </source>
</evidence>
<feature type="coiled-coil region" evidence="1">
    <location>
        <begin position="199"/>
        <end position="251"/>
    </location>
</feature>
<accession>A0A4P9YTX7</accession>